<evidence type="ECO:0000256" key="6">
    <source>
        <dbReference type="ARBA" id="ARBA00038001"/>
    </source>
</evidence>
<keyword evidence="7" id="KW-0472">Membrane</keyword>
<evidence type="ECO:0000313" key="9">
    <source>
        <dbReference type="EMBL" id="TWG12636.1"/>
    </source>
</evidence>
<dbReference type="Pfam" id="PF00355">
    <property type="entry name" value="Rieske"/>
    <property type="match status" value="1"/>
</dbReference>
<dbReference type="GO" id="GO:0004497">
    <property type="term" value="F:monooxygenase activity"/>
    <property type="evidence" value="ECO:0007669"/>
    <property type="project" value="UniProtKB-ARBA"/>
</dbReference>
<evidence type="ECO:0000259" key="8">
    <source>
        <dbReference type="PROSITE" id="PS51296"/>
    </source>
</evidence>
<feature type="transmembrane region" description="Helical" evidence="7">
    <location>
        <begin position="74"/>
        <end position="94"/>
    </location>
</feature>
<dbReference type="PROSITE" id="PS51296">
    <property type="entry name" value="RIESKE"/>
    <property type="match status" value="1"/>
</dbReference>
<dbReference type="InterPro" id="IPR036922">
    <property type="entry name" value="Rieske_2Fe-2S_sf"/>
</dbReference>
<dbReference type="GO" id="GO:0051537">
    <property type="term" value="F:2 iron, 2 sulfur cluster binding"/>
    <property type="evidence" value="ECO:0007669"/>
    <property type="project" value="UniProtKB-KW"/>
</dbReference>
<keyword evidence="7" id="KW-0812">Transmembrane</keyword>
<comment type="cofactor">
    <cofactor evidence="5">
        <name>[2Fe-2S] cluster</name>
        <dbReference type="ChEBI" id="CHEBI:190135"/>
    </cofactor>
</comment>
<name>A0A561VLZ8_ACTTI</name>
<dbReference type="CDD" id="cd03467">
    <property type="entry name" value="Rieske"/>
    <property type="match status" value="1"/>
</dbReference>
<dbReference type="InterPro" id="IPR017941">
    <property type="entry name" value="Rieske_2Fe-2S"/>
</dbReference>
<evidence type="ECO:0000256" key="1">
    <source>
        <dbReference type="ARBA" id="ARBA00022714"/>
    </source>
</evidence>
<evidence type="ECO:0000256" key="5">
    <source>
        <dbReference type="ARBA" id="ARBA00034078"/>
    </source>
</evidence>
<dbReference type="GO" id="GO:0046872">
    <property type="term" value="F:metal ion binding"/>
    <property type="evidence" value="ECO:0007669"/>
    <property type="project" value="UniProtKB-KW"/>
</dbReference>
<dbReference type="EMBL" id="VIWY01000005">
    <property type="protein sequence ID" value="TWG12636.1"/>
    <property type="molecule type" value="Genomic_DNA"/>
</dbReference>
<feature type="transmembrane region" description="Helical" evidence="7">
    <location>
        <begin position="138"/>
        <end position="159"/>
    </location>
</feature>
<feature type="transmembrane region" description="Helical" evidence="7">
    <location>
        <begin position="106"/>
        <end position="126"/>
    </location>
</feature>
<keyword evidence="10" id="KW-1185">Reference proteome</keyword>
<keyword evidence="7" id="KW-1133">Transmembrane helix</keyword>
<dbReference type="AlphaFoldDB" id="A0A561VLZ8"/>
<accession>A0A561VLZ8</accession>
<dbReference type="PANTHER" id="PTHR21496:SF0">
    <property type="entry name" value="RIESKE DOMAIN-CONTAINING PROTEIN"/>
    <property type="match status" value="1"/>
</dbReference>
<dbReference type="InterPro" id="IPR019251">
    <property type="entry name" value="DUF2231_TM"/>
</dbReference>
<comment type="similarity">
    <text evidence="6">Belongs to the bacterial ring-hydroxylating dioxygenase ferredoxin component family.</text>
</comment>
<evidence type="ECO:0000313" key="10">
    <source>
        <dbReference type="Proteomes" id="UP000320239"/>
    </source>
</evidence>
<evidence type="ECO:0000256" key="4">
    <source>
        <dbReference type="ARBA" id="ARBA00023014"/>
    </source>
</evidence>
<keyword evidence="1" id="KW-0001">2Fe-2S</keyword>
<reference evidence="9 10" key="1">
    <citation type="submission" date="2019-06" db="EMBL/GenBank/DDBJ databases">
        <title>Sequencing the genomes of 1000 actinobacteria strains.</title>
        <authorList>
            <person name="Klenk H.-P."/>
        </authorList>
    </citation>
    <scope>NUCLEOTIDE SEQUENCE [LARGE SCALE GENOMIC DNA]</scope>
    <source>
        <strain evidence="9 10">DSM 43866</strain>
    </source>
</reference>
<dbReference type="OrthoDB" id="9795104at2"/>
<protein>
    <submittedName>
        <fullName evidence="9">Nitrite reductase/ring-hydroxylating ferredoxin subunit</fullName>
    </submittedName>
</protein>
<evidence type="ECO:0000256" key="7">
    <source>
        <dbReference type="SAM" id="Phobius"/>
    </source>
</evidence>
<dbReference type="Pfam" id="PF09990">
    <property type="entry name" value="DUF2231"/>
    <property type="match status" value="1"/>
</dbReference>
<dbReference type="Proteomes" id="UP000320239">
    <property type="component" value="Unassembled WGS sequence"/>
</dbReference>
<dbReference type="Gene3D" id="2.102.10.10">
    <property type="entry name" value="Rieske [2Fe-2S] iron-sulphur domain"/>
    <property type="match status" value="1"/>
</dbReference>
<proteinExistence type="inferred from homology"/>
<keyword evidence="3" id="KW-0408">Iron</keyword>
<dbReference type="PANTHER" id="PTHR21496">
    <property type="entry name" value="FERREDOXIN-RELATED"/>
    <property type="match status" value="1"/>
</dbReference>
<organism evidence="9 10">
    <name type="scientific">Actinoplanes teichomyceticus</name>
    <dbReference type="NCBI Taxonomy" id="1867"/>
    <lineage>
        <taxon>Bacteria</taxon>
        <taxon>Bacillati</taxon>
        <taxon>Actinomycetota</taxon>
        <taxon>Actinomycetes</taxon>
        <taxon>Micromonosporales</taxon>
        <taxon>Micromonosporaceae</taxon>
        <taxon>Actinoplanes</taxon>
    </lineage>
</organism>
<gene>
    <name evidence="9" type="ORF">FHX34_105503</name>
</gene>
<keyword evidence="2" id="KW-0479">Metal-binding</keyword>
<evidence type="ECO:0000256" key="3">
    <source>
        <dbReference type="ARBA" id="ARBA00023004"/>
    </source>
</evidence>
<keyword evidence="4" id="KW-0411">Iron-sulfur</keyword>
<comment type="caution">
    <text evidence="9">The sequence shown here is derived from an EMBL/GenBank/DDBJ whole genome shotgun (WGS) entry which is preliminary data.</text>
</comment>
<dbReference type="GO" id="GO:0016705">
    <property type="term" value="F:oxidoreductase activity, acting on paired donors, with incorporation or reduction of molecular oxygen"/>
    <property type="evidence" value="ECO:0007669"/>
    <property type="project" value="UniProtKB-ARBA"/>
</dbReference>
<sequence>MPILNRLEEARQLDKVSDRLQSAVTTTVRPQRLRDLLHGTWLGHPLHPVLVQMPVGAFVSTAILDLLPGRRRAATTLLSVGIASTLPAVAAGWTDWSQLTRDRRRVGLVHAGANVVALGLYTASLVARLRGRSARGKALGYAGLSVAGMGAYLGGHLAYAQGAATNHAASAVDRLPEQWTEVCSLASVPEGRTVVRLAGDVPVLLYRIADRVSALVERCAHETGPLGEGEVTGEGWDACVVCPWHGSTFRLSDGAVVHGPAANNQPVIPVRVRDGRIELRRP</sequence>
<dbReference type="RefSeq" id="WP_122978805.1">
    <property type="nucleotide sequence ID" value="NZ_BOMX01000095.1"/>
</dbReference>
<dbReference type="SUPFAM" id="SSF50022">
    <property type="entry name" value="ISP domain"/>
    <property type="match status" value="1"/>
</dbReference>
<feature type="domain" description="Rieske" evidence="8">
    <location>
        <begin position="179"/>
        <end position="279"/>
    </location>
</feature>
<evidence type="ECO:0000256" key="2">
    <source>
        <dbReference type="ARBA" id="ARBA00022723"/>
    </source>
</evidence>